<dbReference type="KEGG" id="slc:SL103_19650"/>
<dbReference type="Proteomes" id="UP000094094">
    <property type="component" value="Chromosome"/>
</dbReference>
<name>A0A1D7VX94_9ACTN</name>
<evidence type="ECO:0000313" key="5">
    <source>
        <dbReference type="Proteomes" id="UP000094094"/>
    </source>
</evidence>
<organism evidence="4 5">
    <name type="scientific">Streptomyces lydicus</name>
    <dbReference type="NCBI Taxonomy" id="47763"/>
    <lineage>
        <taxon>Bacteria</taxon>
        <taxon>Bacillati</taxon>
        <taxon>Actinomycetota</taxon>
        <taxon>Actinomycetes</taxon>
        <taxon>Kitasatosporales</taxon>
        <taxon>Streptomycetaceae</taxon>
        <taxon>Streptomyces</taxon>
    </lineage>
</organism>
<evidence type="ECO:0000256" key="1">
    <source>
        <dbReference type="ARBA" id="ARBA00022527"/>
    </source>
</evidence>
<evidence type="ECO:0000259" key="3">
    <source>
        <dbReference type="Pfam" id="PF13581"/>
    </source>
</evidence>
<feature type="domain" description="Histidine kinase/HSP90-like ATPase" evidence="3">
    <location>
        <begin position="28"/>
        <end position="139"/>
    </location>
</feature>
<accession>A0A1D7VX94</accession>
<dbReference type="InterPro" id="IPR003594">
    <property type="entry name" value="HATPase_dom"/>
</dbReference>
<sequence length="150" mass="15438">MTGSTRAGTTDLRPGTTPPADLLTLDCRPQAAAVARDAASRFLTRFQPPVEQSAADAVVLVVCELVTNSVRHARGPSCSLRLAVCGDAVAVAVSDSSTSPPVGRVPDVDGDSGGFGWPMVQQLALATSVCLTPHGKTVHALLPCRRHAVG</sequence>
<evidence type="ECO:0000256" key="2">
    <source>
        <dbReference type="SAM" id="MobiDB-lite"/>
    </source>
</evidence>
<dbReference type="InterPro" id="IPR036890">
    <property type="entry name" value="HATPase_C_sf"/>
</dbReference>
<dbReference type="EMBL" id="CP017157">
    <property type="protein sequence ID" value="AOP51350.1"/>
    <property type="molecule type" value="Genomic_DNA"/>
</dbReference>
<protein>
    <recommendedName>
        <fullName evidence="3">Histidine kinase/HSP90-like ATPase domain-containing protein</fullName>
    </recommendedName>
</protein>
<feature type="region of interest" description="Disordered" evidence="2">
    <location>
        <begin position="1"/>
        <end position="21"/>
    </location>
</feature>
<dbReference type="CDD" id="cd16936">
    <property type="entry name" value="HATPase_RsbW-like"/>
    <property type="match status" value="1"/>
</dbReference>
<dbReference type="AlphaFoldDB" id="A0A1D7VX94"/>
<dbReference type="SUPFAM" id="SSF55874">
    <property type="entry name" value="ATPase domain of HSP90 chaperone/DNA topoisomerase II/histidine kinase"/>
    <property type="match status" value="1"/>
</dbReference>
<reference evidence="4 5" key="1">
    <citation type="submission" date="2016-09" db="EMBL/GenBank/DDBJ databases">
        <title>Complete genome sequencing of Streptomyces lydicus 103 and metabolic pathways analysis of antibiotic biosynthesis.</title>
        <authorList>
            <person name="Jia N."/>
            <person name="Ding M.-Z."/>
            <person name="Gao F."/>
            <person name="Yuan Y.-J."/>
        </authorList>
    </citation>
    <scope>NUCLEOTIDE SEQUENCE [LARGE SCALE GENOMIC DNA]</scope>
    <source>
        <strain evidence="4 5">103</strain>
    </source>
</reference>
<dbReference type="OrthoDB" id="5184679at2"/>
<dbReference type="InterPro" id="IPR050267">
    <property type="entry name" value="Anti-sigma-factor_SerPK"/>
</dbReference>
<dbReference type="Gene3D" id="3.30.565.10">
    <property type="entry name" value="Histidine kinase-like ATPase, C-terminal domain"/>
    <property type="match status" value="1"/>
</dbReference>
<keyword evidence="1" id="KW-0418">Kinase</keyword>
<dbReference type="PANTHER" id="PTHR35526:SF3">
    <property type="entry name" value="ANTI-SIGMA-F FACTOR RSBW"/>
    <property type="match status" value="1"/>
</dbReference>
<keyword evidence="1" id="KW-0808">Transferase</keyword>
<keyword evidence="1" id="KW-0723">Serine/threonine-protein kinase</keyword>
<evidence type="ECO:0000313" key="4">
    <source>
        <dbReference type="EMBL" id="AOP51350.1"/>
    </source>
</evidence>
<dbReference type="GO" id="GO:0004674">
    <property type="term" value="F:protein serine/threonine kinase activity"/>
    <property type="evidence" value="ECO:0007669"/>
    <property type="project" value="UniProtKB-KW"/>
</dbReference>
<gene>
    <name evidence="4" type="ORF">SL103_19650</name>
</gene>
<dbReference type="Pfam" id="PF13581">
    <property type="entry name" value="HATPase_c_2"/>
    <property type="match status" value="1"/>
</dbReference>
<proteinExistence type="predicted"/>
<dbReference type="PANTHER" id="PTHR35526">
    <property type="entry name" value="ANTI-SIGMA-F FACTOR RSBW-RELATED"/>
    <property type="match status" value="1"/>
</dbReference>
<keyword evidence="5" id="KW-1185">Reference proteome</keyword>